<reference evidence="2 3" key="1">
    <citation type="submission" date="2016-11" db="EMBL/GenBank/DDBJ databases">
        <authorList>
            <person name="Jaros S."/>
            <person name="Januszkiewicz K."/>
            <person name="Wedrychowicz H."/>
        </authorList>
    </citation>
    <scope>NUCLEOTIDE SEQUENCE [LARGE SCALE GENOMIC DNA]</scope>
    <source>
        <strain evidence="2 3">DSM 29431</strain>
    </source>
</reference>
<dbReference type="InterPro" id="IPR035994">
    <property type="entry name" value="Nucleoside_phosphorylase_sf"/>
</dbReference>
<organism evidence="2 3">
    <name type="scientific">Marivita hallyeonensis</name>
    <dbReference type="NCBI Taxonomy" id="996342"/>
    <lineage>
        <taxon>Bacteria</taxon>
        <taxon>Pseudomonadati</taxon>
        <taxon>Pseudomonadota</taxon>
        <taxon>Alphaproteobacteria</taxon>
        <taxon>Rhodobacterales</taxon>
        <taxon>Roseobacteraceae</taxon>
        <taxon>Marivita</taxon>
    </lineage>
</organism>
<dbReference type="PANTHER" id="PTHR46832">
    <property type="entry name" value="5'-METHYLTHIOADENOSINE/S-ADENOSYLHOMOCYSTEINE NUCLEOSIDASE"/>
    <property type="match status" value="1"/>
</dbReference>
<dbReference type="EMBL" id="FQXC01000008">
    <property type="protein sequence ID" value="SHI03381.1"/>
    <property type="molecule type" value="Genomic_DNA"/>
</dbReference>
<protein>
    <submittedName>
        <fullName evidence="2">Nucleoside phosphorylase</fullName>
    </submittedName>
</protein>
<dbReference type="AlphaFoldDB" id="A0A1M5XU84"/>
<dbReference type="GO" id="GO:0008782">
    <property type="term" value="F:adenosylhomocysteine nucleosidase activity"/>
    <property type="evidence" value="ECO:0007669"/>
    <property type="project" value="TreeGrafter"/>
</dbReference>
<dbReference type="PANTHER" id="PTHR46832:SF1">
    <property type="entry name" value="5'-METHYLTHIOADENOSINE_S-ADENOSYLHOMOCYSTEINE NUCLEOSIDASE"/>
    <property type="match status" value="1"/>
</dbReference>
<accession>A0A1M5XU84</accession>
<dbReference type="InterPro" id="IPR000845">
    <property type="entry name" value="Nucleoside_phosphorylase_d"/>
</dbReference>
<dbReference type="Pfam" id="PF01048">
    <property type="entry name" value="PNP_UDP_1"/>
    <property type="match status" value="1"/>
</dbReference>
<dbReference type="Gene3D" id="3.40.50.1580">
    <property type="entry name" value="Nucleoside phosphorylase domain"/>
    <property type="match status" value="1"/>
</dbReference>
<sequence length="1036" mass="116126">MSEKRHFDLIVNIPLEEELNAFLNIFDHKEDFSNDAQYRCTVHTGTDVTMLVVVQDEMGKSSASNSTTEALNEFSCDLFICLGIAGGLSKDLKLGDVCYSGNILDVNDNAKTTDGDEGAINLELSPFTYRTDKPLSLALDFVRRDPTSRTKYSEWQQGRLARAKELGLEEIQDKKGQNPQEPLPKSMGGTIACGVVSAGNNYNDKLKQIDRKVLAIETESGGIFNITSRKGVKALTIRGISDYADPNKAKLEAGTQDAVRVLAAENAASFLKFQLGNKKFVDRIRSSKAATHDTEESIEASSTTKSLEELVLGGQDFIDERLRELSPEYRLHPKGYQMPLPSIIAEQPKEGSGRGSEPIHDIVECLQNEDHIYIALDKSYPDKSVPWVIADHLIRSEINNVQLLPIVVDGDDIKPPHYSIEVAAPDVFVGDQENRQVVIIFDGLPLSSKTRTKFILDQVHQHENAKFIFIDRTEANFFMQSEFASAVSASAYRLCEVSFSQMAYFVQRNFEMNGTESEVVAKRLRDTFRKFHLNAHPAYFAGIPKETLSALIQANRRTELMQLGVDGFLTFLVAGDQAKITLSRTTRSKFLRQLVVELNVNKRSFNEAELVEYTAEFAAHYDFDIKPITFIDEFTKSGILFFDDDRVRVAIPFIESFLLAQELASKPEIAVQYFDLKDYNFDLATFDLYCEIQPSEQIVSAVSKFLEDNIGTSQEEQHILLSDRIDPSSLIAVDKLGALQNRIEKAARDIVDDKNITVEKQRLMDITERVSERASKSSVAAFETDGDSETSADSIAHREEFEAAVDRLSDLSFGTMVGTLLVGYGAEHLDADTKRQLIVLVAKSAANLIDQWTEFNNKIDFGSMKSDLTSDEFLDEMMVKYPSDTKREKLKSTISDYVDMMKFICVSDPFRKVMGSLGDHAKNPILGKSLAAVEIDEQFAELIRAIWLSDLELGYGEDLLNEKTKALPKLSLLRICISEYLLKQVYWTHAKKDHRLKLLDIAESVLKKVSLNIDSSKIKKAITEESKKNGDGGFQS</sequence>
<dbReference type="GO" id="GO:0019284">
    <property type="term" value="P:L-methionine salvage from S-adenosylmethionine"/>
    <property type="evidence" value="ECO:0007669"/>
    <property type="project" value="TreeGrafter"/>
</dbReference>
<keyword evidence="3" id="KW-1185">Reference proteome</keyword>
<proteinExistence type="predicted"/>
<dbReference type="GO" id="GO:0005829">
    <property type="term" value="C:cytosol"/>
    <property type="evidence" value="ECO:0007669"/>
    <property type="project" value="TreeGrafter"/>
</dbReference>
<evidence type="ECO:0000259" key="1">
    <source>
        <dbReference type="Pfam" id="PF01048"/>
    </source>
</evidence>
<evidence type="ECO:0000313" key="2">
    <source>
        <dbReference type="EMBL" id="SHI03381.1"/>
    </source>
</evidence>
<dbReference type="STRING" id="996342.SAMN05443551_4151"/>
<dbReference type="GO" id="GO:0009116">
    <property type="term" value="P:nucleoside metabolic process"/>
    <property type="evidence" value="ECO:0007669"/>
    <property type="project" value="InterPro"/>
</dbReference>
<dbReference type="RefSeq" id="WP_072780004.1">
    <property type="nucleotide sequence ID" value="NZ_FQXC01000008.1"/>
</dbReference>
<feature type="domain" description="Nucleoside phosphorylase" evidence="1">
    <location>
        <begin position="14"/>
        <end position="271"/>
    </location>
</feature>
<evidence type="ECO:0000313" key="3">
    <source>
        <dbReference type="Proteomes" id="UP000184221"/>
    </source>
</evidence>
<dbReference type="SUPFAM" id="SSF53167">
    <property type="entry name" value="Purine and uridine phosphorylases"/>
    <property type="match status" value="1"/>
</dbReference>
<dbReference type="Proteomes" id="UP000184221">
    <property type="component" value="Unassembled WGS sequence"/>
</dbReference>
<dbReference type="GO" id="GO:0008930">
    <property type="term" value="F:methylthioadenosine nucleosidase activity"/>
    <property type="evidence" value="ECO:0007669"/>
    <property type="project" value="TreeGrafter"/>
</dbReference>
<name>A0A1M5XU84_9RHOB</name>
<gene>
    <name evidence="2" type="ORF">SAMN05443551_4151</name>
</gene>